<comment type="subcellular location">
    <subcellularLocation>
        <location evidence="1">Membrane</location>
        <topology evidence="1">Multi-pass membrane protein</topology>
    </subcellularLocation>
</comment>
<proteinExistence type="inferred from homology"/>
<dbReference type="PROSITE" id="PS00078">
    <property type="entry name" value="COX2"/>
    <property type="match status" value="1"/>
</dbReference>
<keyword evidence="11" id="KW-1133">Transmembrane helix</keyword>
<sequence length="318" mass="35038">MADLFAFLMPVESSTYSQQVDIFAIAFSALILAMAGPVFILIIVFAIKYRRGKPANRVHPPKRDLRLELSWSILPFLCLLGFFGWSTALFATRYFPPANALDIDVVAKQWMWKFQHPEGQGEINELHVPVDQPVKLTMASQDVIHSLFVPALRLKQDVVPGRYTVMWFTPDKVGTFRLTCAEFCGTDHSEMGGQIIVTTQAQYSRWLSRFSVDQTLAAAGAALFRSHGCSGCHDPSASVHAPKLDGVYGSPVPLSDGTTVKADDQYIRDSILLPQKQLAAGYPPIMPTFQNILSEEEVLKLVAYIKSIGTGGAADATQ</sequence>
<dbReference type="PROSITE" id="PS51007">
    <property type="entry name" value="CYTC"/>
    <property type="match status" value="1"/>
</dbReference>
<accession>A0A3S4Z428</accession>
<evidence type="ECO:0000256" key="7">
    <source>
        <dbReference type="ARBA" id="ARBA00022692"/>
    </source>
</evidence>
<evidence type="ECO:0000256" key="2">
    <source>
        <dbReference type="ARBA" id="ARBA00007866"/>
    </source>
</evidence>
<evidence type="ECO:0000256" key="14">
    <source>
        <dbReference type="ARBA" id="ARBA00023136"/>
    </source>
</evidence>
<dbReference type="PANTHER" id="PTHR22888">
    <property type="entry name" value="CYTOCHROME C OXIDASE, SUBUNIT II"/>
    <property type="match status" value="1"/>
</dbReference>
<evidence type="ECO:0000256" key="17">
    <source>
        <dbReference type="ARBA" id="ARBA00047816"/>
    </source>
</evidence>
<dbReference type="InterPro" id="IPR009056">
    <property type="entry name" value="Cyt_c-like_dom"/>
</dbReference>
<dbReference type="EC" id="7.1.1.9" evidence="3"/>
<dbReference type="SUPFAM" id="SSF49503">
    <property type="entry name" value="Cupredoxins"/>
    <property type="match status" value="1"/>
</dbReference>
<dbReference type="InterPro" id="IPR036257">
    <property type="entry name" value="Cyt_c_oxidase_su2_TM_sf"/>
</dbReference>
<dbReference type="Gene3D" id="2.60.40.420">
    <property type="entry name" value="Cupredoxins - blue copper proteins"/>
    <property type="match status" value="1"/>
</dbReference>
<dbReference type="Gene3D" id="1.10.287.90">
    <property type="match status" value="1"/>
</dbReference>
<evidence type="ECO:0000259" key="18">
    <source>
        <dbReference type="PROSITE" id="PS50857"/>
    </source>
</evidence>
<evidence type="ECO:0000256" key="13">
    <source>
        <dbReference type="ARBA" id="ARBA00023008"/>
    </source>
</evidence>
<dbReference type="GO" id="GO:0020037">
    <property type="term" value="F:heme binding"/>
    <property type="evidence" value="ECO:0007669"/>
    <property type="project" value="InterPro"/>
</dbReference>
<feature type="domain" description="Cytochrome oxidase subunit II copper A binding" evidence="18">
    <location>
        <begin position="98"/>
        <end position="209"/>
    </location>
</feature>
<keyword evidence="9" id="KW-1278">Translocase</keyword>
<evidence type="ECO:0000256" key="11">
    <source>
        <dbReference type="ARBA" id="ARBA00022989"/>
    </source>
</evidence>
<comment type="function">
    <text evidence="15">Subunits I and II form the functional core of the enzyme complex. Electrons originating in cytochrome c are transferred via heme a and Cu(A) to the binuclear center formed by heme a3 and Cu(B).</text>
</comment>
<keyword evidence="8" id="KW-0479">Metal-binding</keyword>
<dbReference type="RefSeq" id="WP_128450234.1">
    <property type="nucleotide sequence ID" value="NZ_SIPA01000007.1"/>
</dbReference>
<evidence type="ECO:0000256" key="12">
    <source>
        <dbReference type="ARBA" id="ARBA00023004"/>
    </source>
</evidence>
<evidence type="ECO:0000256" key="16">
    <source>
        <dbReference type="ARBA" id="ARBA00031399"/>
    </source>
</evidence>
<dbReference type="InterPro" id="IPR001505">
    <property type="entry name" value="Copper_CuA"/>
</dbReference>
<dbReference type="GO" id="GO:0005507">
    <property type="term" value="F:copper ion binding"/>
    <property type="evidence" value="ECO:0007669"/>
    <property type="project" value="InterPro"/>
</dbReference>
<evidence type="ECO:0000313" key="21">
    <source>
        <dbReference type="Proteomes" id="UP000293652"/>
    </source>
</evidence>
<dbReference type="EMBL" id="SIPC01000009">
    <property type="protein sequence ID" value="TAX64454.1"/>
    <property type="molecule type" value="Genomic_DNA"/>
</dbReference>
<keyword evidence="20" id="KW-0560">Oxidoreductase</keyword>
<evidence type="ECO:0000256" key="10">
    <source>
        <dbReference type="ARBA" id="ARBA00022982"/>
    </source>
</evidence>
<dbReference type="InterPro" id="IPR045187">
    <property type="entry name" value="CcO_II"/>
</dbReference>
<keyword evidence="4" id="KW-0813">Transport</keyword>
<dbReference type="Gene3D" id="1.10.760.10">
    <property type="entry name" value="Cytochrome c-like domain"/>
    <property type="match status" value="1"/>
</dbReference>
<evidence type="ECO:0000256" key="8">
    <source>
        <dbReference type="ARBA" id="ARBA00022723"/>
    </source>
</evidence>
<evidence type="ECO:0000256" key="1">
    <source>
        <dbReference type="ARBA" id="ARBA00004141"/>
    </source>
</evidence>
<evidence type="ECO:0000259" key="19">
    <source>
        <dbReference type="PROSITE" id="PS51007"/>
    </source>
</evidence>
<keyword evidence="10" id="KW-0249">Electron transport</keyword>
<dbReference type="GO" id="GO:0004129">
    <property type="term" value="F:cytochrome-c oxidase activity"/>
    <property type="evidence" value="ECO:0007669"/>
    <property type="project" value="UniProtKB-EC"/>
</dbReference>
<dbReference type="AlphaFoldDB" id="A0A3S4Z428"/>
<dbReference type="InterPro" id="IPR008972">
    <property type="entry name" value="Cupredoxin"/>
</dbReference>
<protein>
    <recommendedName>
        <fullName evidence="3">cytochrome-c oxidase</fullName>
        <ecNumber evidence="3">7.1.1.9</ecNumber>
    </recommendedName>
    <alternativeName>
        <fullName evidence="16">Cytochrome aa3 subunit 2</fullName>
    </alternativeName>
</protein>
<keyword evidence="7" id="KW-0812">Transmembrane</keyword>
<dbReference type="CDD" id="cd13915">
    <property type="entry name" value="CuRO_HCO_II_like_2"/>
    <property type="match status" value="1"/>
</dbReference>
<evidence type="ECO:0000256" key="3">
    <source>
        <dbReference type="ARBA" id="ARBA00012949"/>
    </source>
</evidence>
<dbReference type="InterPro" id="IPR036909">
    <property type="entry name" value="Cyt_c-like_dom_sf"/>
</dbReference>
<keyword evidence="5" id="KW-0349">Heme</keyword>
<dbReference type="GO" id="GO:0016491">
    <property type="term" value="F:oxidoreductase activity"/>
    <property type="evidence" value="ECO:0007669"/>
    <property type="project" value="UniProtKB-KW"/>
</dbReference>
<dbReference type="PROSITE" id="PS50857">
    <property type="entry name" value="COX2_CUA"/>
    <property type="match status" value="1"/>
</dbReference>
<evidence type="ECO:0000256" key="6">
    <source>
        <dbReference type="ARBA" id="ARBA00022660"/>
    </source>
</evidence>
<name>A0A3S4Z428_RHILE</name>
<dbReference type="InterPro" id="IPR014222">
    <property type="entry name" value="Cyt_c_oxidase_su2"/>
</dbReference>
<dbReference type="Proteomes" id="UP000293652">
    <property type="component" value="Unassembled WGS sequence"/>
</dbReference>
<reference evidence="20 21" key="1">
    <citation type="submission" date="2019-02" db="EMBL/GenBank/DDBJ databases">
        <title>The genomic architecture of introgression among sibling species of bacteria.</title>
        <authorList>
            <person name="Cavassim M.I.A."/>
            <person name="Moeskjaer S."/>
            <person name="Moslemi C."/>
            <person name="Fields B."/>
            <person name="Bachmann A."/>
            <person name="Vilhjalmsson B."/>
            <person name="Schierup M.H."/>
            <person name="Young J.P.W."/>
            <person name="Andersen S.U."/>
        </authorList>
    </citation>
    <scope>NUCLEOTIDE SEQUENCE [LARGE SCALE GENOMIC DNA]</scope>
    <source>
        <strain evidence="20 21">SM145A</strain>
    </source>
</reference>
<evidence type="ECO:0000256" key="9">
    <source>
        <dbReference type="ARBA" id="ARBA00022967"/>
    </source>
</evidence>
<feature type="domain" description="Cytochrome c" evidence="19">
    <location>
        <begin position="215"/>
        <end position="309"/>
    </location>
</feature>
<organism evidence="20 21">
    <name type="scientific">Rhizobium leguminosarum</name>
    <dbReference type="NCBI Taxonomy" id="384"/>
    <lineage>
        <taxon>Bacteria</taxon>
        <taxon>Pseudomonadati</taxon>
        <taxon>Pseudomonadota</taxon>
        <taxon>Alphaproteobacteria</taxon>
        <taxon>Hyphomicrobiales</taxon>
        <taxon>Rhizobiaceae</taxon>
        <taxon>Rhizobium/Agrobacterium group</taxon>
        <taxon>Rhizobium</taxon>
    </lineage>
</organism>
<gene>
    <name evidence="20" type="primary">coxB</name>
    <name evidence="20" type="ORF">ELI03_35025</name>
</gene>
<keyword evidence="12" id="KW-0408">Iron</keyword>
<keyword evidence="13" id="KW-0186">Copper</keyword>
<dbReference type="PANTHER" id="PTHR22888:SF9">
    <property type="entry name" value="CYTOCHROME C OXIDASE SUBUNIT 2"/>
    <property type="match status" value="1"/>
</dbReference>
<keyword evidence="14" id="KW-0472">Membrane</keyword>
<dbReference type="GO" id="GO:0016020">
    <property type="term" value="C:membrane"/>
    <property type="evidence" value="ECO:0007669"/>
    <property type="project" value="UniProtKB-SubCell"/>
</dbReference>
<dbReference type="InterPro" id="IPR002429">
    <property type="entry name" value="CcO_II-like_C"/>
</dbReference>
<dbReference type="SUPFAM" id="SSF81464">
    <property type="entry name" value="Cytochrome c oxidase subunit II-like, transmembrane region"/>
    <property type="match status" value="1"/>
</dbReference>
<comment type="caution">
    <text evidence="20">The sequence shown here is derived from an EMBL/GenBank/DDBJ whole genome shotgun (WGS) entry which is preliminary data.</text>
</comment>
<dbReference type="SUPFAM" id="SSF46626">
    <property type="entry name" value="Cytochrome c"/>
    <property type="match status" value="1"/>
</dbReference>
<evidence type="ECO:0000256" key="15">
    <source>
        <dbReference type="ARBA" id="ARBA00024688"/>
    </source>
</evidence>
<keyword evidence="6" id="KW-0679">Respiratory chain</keyword>
<comment type="similarity">
    <text evidence="2">Belongs to the cytochrome c oxidase subunit 2 family.</text>
</comment>
<evidence type="ECO:0000256" key="4">
    <source>
        <dbReference type="ARBA" id="ARBA00022448"/>
    </source>
</evidence>
<dbReference type="Pfam" id="PF00034">
    <property type="entry name" value="Cytochrom_C"/>
    <property type="match status" value="1"/>
</dbReference>
<evidence type="ECO:0000256" key="5">
    <source>
        <dbReference type="ARBA" id="ARBA00022617"/>
    </source>
</evidence>
<dbReference type="GO" id="GO:0042773">
    <property type="term" value="P:ATP synthesis coupled electron transport"/>
    <property type="evidence" value="ECO:0007669"/>
    <property type="project" value="TreeGrafter"/>
</dbReference>
<comment type="catalytic activity">
    <reaction evidence="17">
        <text>4 Fe(II)-[cytochrome c] + O2 + 8 H(+)(in) = 4 Fe(III)-[cytochrome c] + 2 H2O + 4 H(+)(out)</text>
        <dbReference type="Rhea" id="RHEA:11436"/>
        <dbReference type="Rhea" id="RHEA-COMP:10350"/>
        <dbReference type="Rhea" id="RHEA-COMP:14399"/>
        <dbReference type="ChEBI" id="CHEBI:15377"/>
        <dbReference type="ChEBI" id="CHEBI:15378"/>
        <dbReference type="ChEBI" id="CHEBI:15379"/>
        <dbReference type="ChEBI" id="CHEBI:29033"/>
        <dbReference type="ChEBI" id="CHEBI:29034"/>
        <dbReference type="EC" id="7.1.1.9"/>
    </reaction>
</comment>
<dbReference type="NCBIfam" id="TIGR02866">
    <property type="entry name" value="CoxB"/>
    <property type="match status" value="1"/>
</dbReference>
<dbReference type="Pfam" id="PF00116">
    <property type="entry name" value="COX2"/>
    <property type="match status" value="1"/>
</dbReference>
<evidence type="ECO:0000313" key="20">
    <source>
        <dbReference type="EMBL" id="TAX64454.1"/>
    </source>
</evidence>